<gene>
    <name evidence="2" type="ORF">TIFTF001_018427</name>
</gene>
<dbReference type="AlphaFoldDB" id="A0AA88DJ79"/>
<keyword evidence="3" id="KW-1185">Reference proteome</keyword>
<name>A0AA88DJ79_FICCA</name>
<protein>
    <submittedName>
        <fullName evidence="2">Uncharacterized protein</fullName>
    </submittedName>
</protein>
<organism evidence="2 3">
    <name type="scientific">Ficus carica</name>
    <name type="common">Common fig</name>
    <dbReference type="NCBI Taxonomy" id="3494"/>
    <lineage>
        <taxon>Eukaryota</taxon>
        <taxon>Viridiplantae</taxon>
        <taxon>Streptophyta</taxon>
        <taxon>Embryophyta</taxon>
        <taxon>Tracheophyta</taxon>
        <taxon>Spermatophyta</taxon>
        <taxon>Magnoliopsida</taxon>
        <taxon>eudicotyledons</taxon>
        <taxon>Gunneridae</taxon>
        <taxon>Pentapetalae</taxon>
        <taxon>rosids</taxon>
        <taxon>fabids</taxon>
        <taxon>Rosales</taxon>
        <taxon>Moraceae</taxon>
        <taxon>Ficeae</taxon>
        <taxon>Ficus</taxon>
    </lineage>
</organism>
<evidence type="ECO:0000313" key="3">
    <source>
        <dbReference type="Proteomes" id="UP001187192"/>
    </source>
</evidence>
<evidence type="ECO:0000256" key="1">
    <source>
        <dbReference type="SAM" id="MobiDB-lite"/>
    </source>
</evidence>
<dbReference type="EMBL" id="BTGU01000030">
    <property type="protein sequence ID" value="GMN49254.1"/>
    <property type="molecule type" value="Genomic_DNA"/>
</dbReference>
<comment type="caution">
    <text evidence="2">The sequence shown here is derived from an EMBL/GenBank/DDBJ whole genome shotgun (WGS) entry which is preliminary data.</text>
</comment>
<feature type="region of interest" description="Disordered" evidence="1">
    <location>
        <begin position="38"/>
        <end position="69"/>
    </location>
</feature>
<dbReference type="Proteomes" id="UP001187192">
    <property type="component" value="Unassembled WGS sequence"/>
</dbReference>
<accession>A0AA88DJ79</accession>
<reference evidence="2" key="1">
    <citation type="submission" date="2023-07" db="EMBL/GenBank/DDBJ databases">
        <title>draft genome sequence of fig (Ficus carica).</title>
        <authorList>
            <person name="Takahashi T."/>
            <person name="Nishimura K."/>
        </authorList>
    </citation>
    <scope>NUCLEOTIDE SEQUENCE</scope>
</reference>
<proteinExistence type="predicted"/>
<sequence length="69" mass="7461">MPRNFSNSHFKSSYDATARIPKISDTTARVCCVATVSPVDNEDNRSTSVIGPSSIKRGGPPPQRDPETL</sequence>
<evidence type="ECO:0000313" key="2">
    <source>
        <dbReference type="EMBL" id="GMN49254.1"/>
    </source>
</evidence>